<proteinExistence type="predicted"/>
<dbReference type="Gene3D" id="3.40.50.2300">
    <property type="match status" value="1"/>
</dbReference>
<dbReference type="InterPro" id="IPR001789">
    <property type="entry name" value="Sig_transdc_resp-reg_receiver"/>
</dbReference>
<dbReference type="PANTHER" id="PTHR44591">
    <property type="entry name" value="STRESS RESPONSE REGULATOR PROTEIN 1"/>
    <property type="match status" value="1"/>
</dbReference>
<reference evidence="4 5" key="1">
    <citation type="submission" date="2020-06" db="EMBL/GenBank/DDBJ databases">
        <title>Description of novel acetic acid bacteria.</title>
        <authorList>
            <person name="Sombolestani A."/>
        </authorList>
    </citation>
    <scope>NUCLEOTIDE SEQUENCE [LARGE SCALE GENOMIC DNA]</scope>
    <source>
        <strain evidence="4 5">LMG 31431</strain>
    </source>
</reference>
<name>A0A7Y7ITL2_9PROT</name>
<dbReference type="PROSITE" id="PS50110">
    <property type="entry name" value="RESPONSE_REGULATORY"/>
    <property type="match status" value="1"/>
</dbReference>
<feature type="modified residue" description="4-aspartylphosphate" evidence="2">
    <location>
        <position position="68"/>
    </location>
</feature>
<dbReference type="InterPro" id="IPR011006">
    <property type="entry name" value="CheY-like_superfamily"/>
</dbReference>
<dbReference type="RefSeq" id="WP_176638886.1">
    <property type="nucleotide sequence ID" value="NZ_JABXXP010000017.1"/>
</dbReference>
<dbReference type="Pfam" id="PF00072">
    <property type="entry name" value="Response_reg"/>
    <property type="match status" value="1"/>
</dbReference>
<sequence>MDVEPDQPSLERDVLSKSVICVVDDDEEVRESIGAFFRSAGIYIKKFNAADALLSWPALETMRCLITDLHMPGMSGLDLQLALKRSGRNVPVILMTAYPTEEARERAAGLDISFFVTKPTDPETLLGHVETLLEG</sequence>
<dbReference type="PANTHER" id="PTHR44591:SF25">
    <property type="entry name" value="CHEMOTAXIS TWO-COMPONENT RESPONSE REGULATOR"/>
    <property type="match status" value="1"/>
</dbReference>
<dbReference type="AlphaFoldDB" id="A0A7Y7ITL2"/>
<protein>
    <submittedName>
        <fullName evidence="4">Response regulator</fullName>
    </submittedName>
</protein>
<dbReference type="Proteomes" id="UP000534870">
    <property type="component" value="Unassembled WGS sequence"/>
</dbReference>
<gene>
    <name evidence="4" type="ORF">HUK84_02880</name>
</gene>
<evidence type="ECO:0000313" key="5">
    <source>
        <dbReference type="Proteomes" id="UP000534870"/>
    </source>
</evidence>
<evidence type="ECO:0000256" key="2">
    <source>
        <dbReference type="PROSITE-ProRule" id="PRU00169"/>
    </source>
</evidence>
<evidence type="ECO:0000256" key="1">
    <source>
        <dbReference type="ARBA" id="ARBA00022553"/>
    </source>
</evidence>
<dbReference type="EMBL" id="JABXXP010000017">
    <property type="protein sequence ID" value="NVN10101.1"/>
    <property type="molecule type" value="Genomic_DNA"/>
</dbReference>
<evidence type="ECO:0000313" key="4">
    <source>
        <dbReference type="EMBL" id="NVN10101.1"/>
    </source>
</evidence>
<organism evidence="4 5">
    <name type="scientific">Nguyenibacter vanlangensis</name>
    <dbReference type="NCBI Taxonomy" id="1216886"/>
    <lineage>
        <taxon>Bacteria</taxon>
        <taxon>Pseudomonadati</taxon>
        <taxon>Pseudomonadota</taxon>
        <taxon>Alphaproteobacteria</taxon>
        <taxon>Acetobacterales</taxon>
        <taxon>Acetobacteraceae</taxon>
        <taxon>Nguyenibacter</taxon>
    </lineage>
</organism>
<dbReference type="InterPro" id="IPR050595">
    <property type="entry name" value="Bact_response_regulator"/>
</dbReference>
<dbReference type="SMART" id="SM00448">
    <property type="entry name" value="REC"/>
    <property type="match status" value="1"/>
</dbReference>
<keyword evidence="1 2" id="KW-0597">Phosphoprotein</keyword>
<feature type="domain" description="Response regulatory" evidence="3">
    <location>
        <begin position="19"/>
        <end position="133"/>
    </location>
</feature>
<evidence type="ECO:0000259" key="3">
    <source>
        <dbReference type="PROSITE" id="PS50110"/>
    </source>
</evidence>
<dbReference type="SUPFAM" id="SSF52172">
    <property type="entry name" value="CheY-like"/>
    <property type="match status" value="1"/>
</dbReference>
<comment type="caution">
    <text evidence="4">The sequence shown here is derived from an EMBL/GenBank/DDBJ whole genome shotgun (WGS) entry which is preliminary data.</text>
</comment>
<accession>A0A7Y7ITL2</accession>
<dbReference type="GO" id="GO:0000160">
    <property type="term" value="P:phosphorelay signal transduction system"/>
    <property type="evidence" value="ECO:0007669"/>
    <property type="project" value="InterPro"/>
</dbReference>